<dbReference type="FunFam" id="1.20.81.30:FF:000001">
    <property type="entry name" value="Type II secretion system protein F"/>
    <property type="match status" value="1"/>
</dbReference>
<keyword evidence="3" id="KW-1003">Cell membrane</keyword>
<keyword evidence="7 8" id="KW-0472">Membrane</keyword>
<dbReference type="Gene3D" id="1.20.81.30">
    <property type="entry name" value="Type II secretion system (T2SS), domain F"/>
    <property type="match status" value="2"/>
</dbReference>
<feature type="transmembrane region" description="Helical" evidence="8">
    <location>
        <begin position="220"/>
        <end position="239"/>
    </location>
</feature>
<keyword evidence="6 8" id="KW-1133">Transmembrane helix</keyword>
<protein>
    <recommendedName>
        <fullName evidence="9">Type II secretion system protein GspF domain-containing protein</fullName>
    </recommendedName>
</protein>
<dbReference type="GO" id="GO:0005886">
    <property type="term" value="C:plasma membrane"/>
    <property type="evidence" value="ECO:0007669"/>
    <property type="project" value="UniProtKB-SubCell"/>
</dbReference>
<organism evidence="10 11">
    <name type="scientific">Candidatus Uhrbacteria bacterium RIFCSPLOWO2_02_FULL_49_11</name>
    <dbReference type="NCBI Taxonomy" id="1802409"/>
    <lineage>
        <taxon>Bacteria</taxon>
        <taxon>Candidatus Uhriibacteriota</taxon>
    </lineage>
</organism>
<dbReference type="InterPro" id="IPR018076">
    <property type="entry name" value="T2SS_GspF_dom"/>
</dbReference>
<dbReference type="InterPro" id="IPR042094">
    <property type="entry name" value="T2SS_GspF_sf"/>
</dbReference>
<feature type="domain" description="Type II secretion system protein GspF" evidence="9">
    <location>
        <begin position="270"/>
        <end position="392"/>
    </location>
</feature>
<evidence type="ECO:0000256" key="1">
    <source>
        <dbReference type="ARBA" id="ARBA00004429"/>
    </source>
</evidence>
<dbReference type="Proteomes" id="UP000178264">
    <property type="component" value="Unassembled WGS sequence"/>
</dbReference>
<feature type="domain" description="Type II secretion system protein GspF" evidence="9">
    <location>
        <begin position="67"/>
        <end position="190"/>
    </location>
</feature>
<evidence type="ECO:0000313" key="10">
    <source>
        <dbReference type="EMBL" id="OGL87723.1"/>
    </source>
</evidence>
<name>A0A1F7VBC2_9BACT</name>
<comment type="subcellular location">
    <subcellularLocation>
        <location evidence="1">Cell inner membrane</location>
        <topology evidence="1">Multi-pass membrane protein</topology>
    </subcellularLocation>
</comment>
<comment type="caution">
    <text evidence="10">The sequence shown here is derived from an EMBL/GenBank/DDBJ whole genome shotgun (WGS) entry which is preliminary data.</text>
</comment>
<evidence type="ECO:0000256" key="8">
    <source>
        <dbReference type="SAM" id="Phobius"/>
    </source>
</evidence>
<keyword evidence="5 8" id="KW-0812">Transmembrane</keyword>
<evidence type="ECO:0000256" key="7">
    <source>
        <dbReference type="ARBA" id="ARBA00023136"/>
    </source>
</evidence>
<gene>
    <name evidence="10" type="ORF">A3I42_03375</name>
</gene>
<evidence type="ECO:0000313" key="11">
    <source>
        <dbReference type="Proteomes" id="UP000178264"/>
    </source>
</evidence>
<dbReference type="EMBL" id="MGER01000062">
    <property type="protein sequence ID" value="OGL87723.1"/>
    <property type="molecule type" value="Genomic_DNA"/>
</dbReference>
<keyword evidence="4" id="KW-0997">Cell inner membrane</keyword>
<dbReference type="GO" id="GO:0015628">
    <property type="term" value="P:protein secretion by the type II secretion system"/>
    <property type="evidence" value="ECO:0007669"/>
    <property type="project" value="TreeGrafter"/>
</dbReference>
<comment type="similarity">
    <text evidence="2">Belongs to the GSP F family.</text>
</comment>
<dbReference type="InterPro" id="IPR003004">
    <property type="entry name" value="GspF/PilC"/>
</dbReference>
<evidence type="ECO:0000259" key="9">
    <source>
        <dbReference type="Pfam" id="PF00482"/>
    </source>
</evidence>
<reference evidence="10 11" key="1">
    <citation type="journal article" date="2016" name="Nat. Commun.">
        <title>Thousands of microbial genomes shed light on interconnected biogeochemical processes in an aquifer system.</title>
        <authorList>
            <person name="Anantharaman K."/>
            <person name="Brown C.T."/>
            <person name="Hug L.A."/>
            <person name="Sharon I."/>
            <person name="Castelle C.J."/>
            <person name="Probst A.J."/>
            <person name="Thomas B.C."/>
            <person name="Singh A."/>
            <person name="Wilkins M.J."/>
            <person name="Karaoz U."/>
            <person name="Brodie E.L."/>
            <person name="Williams K.H."/>
            <person name="Hubbard S.S."/>
            <person name="Banfield J.F."/>
        </authorList>
    </citation>
    <scope>NUCLEOTIDE SEQUENCE [LARGE SCALE GENOMIC DNA]</scope>
</reference>
<dbReference type="PRINTS" id="PR00812">
    <property type="entry name" value="BCTERIALGSPF"/>
</dbReference>
<sequence length="400" mass="44781">MFYDFKAKDAEGKDIQGVVEAQSEQTAQEALEERSLIPIMITARATESKLQTFKLFDRVKPKELVVFFRQLSTMSAANLPIVAALRILIKQTESQKLKTIISEIADEVDGGARLSQAFARHPDVFNNFYVNMVRSGETSGHLDEVLSYLADQREKDYDLMSKIRGAMIYPAFILSALCVVGVIMMVFVVPRLTSILTETGGELPLATKILIGTSGFMTKFWWLLLIFVVGAVAGLRFSLKQRPVRRWWDWMKIKLPVFGKLFQRIYIIRFTRSMNTLLKGGVPLPHALEITAEVVGSAVYRDLILRTVKQVQDGNPIAVEFVNSPEVPVMVSHMLSVGETTGQLEQILDRLTQFYAREVDNLVSNLVSLVEPLIMILMGLAVGVMVAAIIMPMYNLASSL</sequence>
<feature type="transmembrane region" description="Helical" evidence="8">
    <location>
        <begin position="167"/>
        <end position="189"/>
    </location>
</feature>
<evidence type="ECO:0000256" key="6">
    <source>
        <dbReference type="ARBA" id="ARBA00022989"/>
    </source>
</evidence>
<evidence type="ECO:0000256" key="4">
    <source>
        <dbReference type="ARBA" id="ARBA00022519"/>
    </source>
</evidence>
<accession>A0A1F7VBC2</accession>
<evidence type="ECO:0000256" key="3">
    <source>
        <dbReference type="ARBA" id="ARBA00022475"/>
    </source>
</evidence>
<evidence type="ECO:0000256" key="2">
    <source>
        <dbReference type="ARBA" id="ARBA00005745"/>
    </source>
</evidence>
<proteinExistence type="inferred from homology"/>
<feature type="transmembrane region" description="Helical" evidence="8">
    <location>
        <begin position="373"/>
        <end position="394"/>
    </location>
</feature>
<dbReference type="PANTHER" id="PTHR30012:SF0">
    <property type="entry name" value="TYPE II SECRETION SYSTEM PROTEIN F-RELATED"/>
    <property type="match status" value="1"/>
</dbReference>
<dbReference type="Pfam" id="PF00482">
    <property type="entry name" value="T2SSF"/>
    <property type="match status" value="2"/>
</dbReference>
<dbReference type="AlphaFoldDB" id="A0A1F7VBC2"/>
<dbReference type="PANTHER" id="PTHR30012">
    <property type="entry name" value="GENERAL SECRETION PATHWAY PROTEIN"/>
    <property type="match status" value="1"/>
</dbReference>
<evidence type="ECO:0000256" key="5">
    <source>
        <dbReference type="ARBA" id="ARBA00022692"/>
    </source>
</evidence>